<keyword evidence="1" id="KW-0732">Signal</keyword>
<dbReference type="EMBL" id="VJZN01000013">
    <property type="protein sequence ID" value="TRX06136.1"/>
    <property type="molecule type" value="Genomic_DNA"/>
</dbReference>
<dbReference type="InterPro" id="IPR025491">
    <property type="entry name" value="DUF4382"/>
</dbReference>
<accession>A0A553BPC2</accession>
<dbReference type="EMBL" id="VJZL01000011">
    <property type="protein sequence ID" value="TRX10109.1"/>
    <property type="molecule type" value="Genomic_DNA"/>
</dbReference>
<reference evidence="5 6" key="1">
    <citation type="submission" date="2019-07" db="EMBL/GenBank/DDBJ databases">
        <title>Novel species of Flavobacterium.</title>
        <authorList>
            <person name="Liu Q."/>
            <person name="Xin Y.-H."/>
        </authorList>
    </citation>
    <scope>NUCLEOTIDE SEQUENCE [LARGE SCALE GENOMIC DNA]</scope>
    <source>
        <strain evidence="3 5">GSP39</strain>
        <strain evidence="4 6">GSR22</strain>
    </source>
</reference>
<dbReference type="SUPFAM" id="SSF49452">
    <property type="entry name" value="Starch-binding domain-like"/>
    <property type="match status" value="1"/>
</dbReference>
<feature type="signal peptide" evidence="1">
    <location>
        <begin position="1"/>
        <end position="24"/>
    </location>
</feature>
<evidence type="ECO:0000313" key="5">
    <source>
        <dbReference type="Proteomes" id="UP000318528"/>
    </source>
</evidence>
<dbReference type="InterPro" id="IPR013784">
    <property type="entry name" value="Carb-bd-like_fold"/>
</dbReference>
<evidence type="ECO:0000313" key="4">
    <source>
        <dbReference type="EMBL" id="TRX10109.1"/>
    </source>
</evidence>
<dbReference type="GO" id="GO:0030246">
    <property type="term" value="F:carbohydrate binding"/>
    <property type="evidence" value="ECO:0007669"/>
    <property type="project" value="InterPro"/>
</dbReference>
<name>A0A553BPC2_9FLAO</name>
<feature type="domain" description="DUF4382" evidence="2">
    <location>
        <begin position="35"/>
        <end position="166"/>
    </location>
</feature>
<organism evidence="4 6">
    <name type="scientific">Flavobacterium gawalongense</name>
    <dbReference type="NCBI Taxonomy" id="2594432"/>
    <lineage>
        <taxon>Bacteria</taxon>
        <taxon>Pseudomonadati</taxon>
        <taxon>Bacteroidota</taxon>
        <taxon>Flavobacteriia</taxon>
        <taxon>Flavobacteriales</taxon>
        <taxon>Flavobacteriaceae</taxon>
        <taxon>Flavobacterium</taxon>
    </lineage>
</organism>
<dbReference type="Proteomes" id="UP000318528">
    <property type="component" value="Unassembled WGS sequence"/>
</dbReference>
<dbReference type="OrthoDB" id="2111471at2"/>
<protein>
    <submittedName>
        <fullName evidence="4">DUF4382 domain-containing protein</fullName>
    </submittedName>
</protein>
<evidence type="ECO:0000259" key="2">
    <source>
        <dbReference type="Pfam" id="PF14321"/>
    </source>
</evidence>
<feature type="chain" id="PRO_5021716135" evidence="1">
    <location>
        <begin position="25"/>
        <end position="256"/>
    </location>
</feature>
<sequence length="256" mass="27055">MKMKKMKIILSFIMLGLLINSCNSDDTKSSYPYAVRLTDAPGPYDEVNVDIQGVEITGEGGETVSLNVKKGIYNLLDFSNGVDTLIATDSLEVSKVGQIRLILGTNNTVVLNNVSYPLSTPSAEQSGLKLQVHQTLQQGILYSVLLDFDANKSIVSTGNGTYKLKPVIRTIETAISGSIKGKITPIGTMAVVEATSATALSYSTNVNENGEFLVMGLPPGTYSITITPASPFVAATKTDIIVTAGATADIGTITLL</sequence>
<evidence type="ECO:0000313" key="3">
    <source>
        <dbReference type="EMBL" id="TRX06136.1"/>
    </source>
</evidence>
<proteinExistence type="predicted"/>
<gene>
    <name evidence="4" type="ORF">FNW11_08105</name>
    <name evidence="3" type="ORF">FNW12_09330</name>
</gene>
<dbReference type="AlphaFoldDB" id="A0A553BPC2"/>
<dbReference type="Gene3D" id="2.60.40.1120">
    <property type="entry name" value="Carboxypeptidase-like, regulatory domain"/>
    <property type="match status" value="1"/>
</dbReference>
<evidence type="ECO:0000313" key="6">
    <source>
        <dbReference type="Proteomes" id="UP000318669"/>
    </source>
</evidence>
<evidence type="ECO:0000256" key="1">
    <source>
        <dbReference type="SAM" id="SignalP"/>
    </source>
</evidence>
<keyword evidence="5" id="KW-1185">Reference proteome</keyword>
<dbReference type="Proteomes" id="UP000318669">
    <property type="component" value="Unassembled WGS sequence"/>
</dbReference>
<comment type="caution">
    <text evidence="4">The sequence shown here is derived from an EMBL/GenBank/DDBJ whole genome shotgun (WGS) entry which is preliminary data.</text>
</comment>
<dbReference type="Pfam" id="PF13620">
    <property type="entry name" value="CarboxypepD_reg"/>
    <property type="match status" value="1"/>
</dbReference>
<dbReference type="Pfam" id="PF14321">
    <property type="entry name" value="DUF4382"/>
    <property type="match status" value="1"/>
</dbReference>